<dbReference type="Gene3D" id="3.40.50.300">
    <property type="entry name" value="P-loop containing nucleotide triphosphate hydrolases"/>
    <property type="match status" value="1"/>
</dbReference>
<proteinExistence type="inferred from homology"/>
<dbReference type="EC" id="2.7.1.25" evidence="1 6"/>
<gene>
    <name evidence="8" type="ORF">R1sor_026646</name>
</gene>
<feature type="domain" description="APS kinase" evidence="7">
    <location>
        <begin position="202"/>
        <end position="351"/>
    </location>
</feature>
<keyword evidence="3 6" id="KW-0547">Nucleotide-binding</keyword>
<dbReference type="GO" id="GO:0005524">
    <property type="term" value="F:ATP binding"/>
    <property type="evidence" value="ECO:0007669"/>
    <property type="project" value="UniProtKB-KW"/>
</dbReference>
<dbReference type="GO" id="GO:0004020">
    <property type="term" value="F:adenylylsulfate kinase activity"/>
    <property type="evidence" value="ECO:0007669"/>
    <property type="project" value="UniProtKB-EC"/>
</dbReference>
<dbReference type="InterPro" id="IPR027417">
    <property type="entry name" value="P-loop_NTPase"/>
</dbReference>
<protein>
    <recommendedName>
        <fullName evidence="1 6">Adenylyl-sulfate kinase</fullName>
        <ecNumber evidence="1 6">2.7.1.25</ecNumber>
    </recommendedName>
</protein>
<evidence type="ECO:0000259" key="7">
    <source>
        <dbReference type="Pfam" id="PF01583"/>
    </source>
</evidence>
<dbReference type="PANTHER" id="PTHR11055">
    <property type="entry name" value="BIFUNCTIONAL 3'-PHOSPHOADENOSINE 5'-PHOSPHOSULFATE SYNTHASE"/>
    <property type="match status" value="1"/>
</dbReference>
<evidence type="ECO:0000256" key="1">
    <source>
        <dbReference type="ARBA" id="ARBA00012121"/>
    </source>
</evidence>
<dbReference type="PANTHER" id="PTHR11055:SF1">
    <property type="entry name" value="PAPS SYNTHETASE, ISOFORM D"/>
    <property type="match status" value="1"/>
</dbReference>
<comment type="caution">
    <text evidence="8">The sequence shown here is derived from an EMBL/GenBank/DDBJ whole genome shotgun (WGS) entry which is preliminary data.</text>
</comment>
<keyword evidence="9" id="KW-1185">Reference proteome</keyword>
<sequence length="383" mass="42336">MREQNKSVIFFCRTLFLDGMQRNGTDETDKDGRGGVSMAFSLLHSAAGLSAHTSRRLHPLRDTVADHSHATTSSSSSSSAFSSLSFLCKSHSSRLPRLSALRPELLLPCSVQIQESQRPTVPTVRRNRFEEELGTYSKGERCLDTIQGKNSNSSRNRGYCRCCSRAGATRVICSGSSSSSSSLQWQDSLVTMEDRRRILQQKGCVVWITGLSGSGKSTVAFAMDRILNSMSKVSYVLDGDKIREGLCNDLGFSEKDRQENIRRVGETAALFADAGLITVVSFISPYRRDRDRVRQVVPVGSFIEVFMDVPLDVCEKRDAKGLYKLARQGVIKAFTGIDDPYEKPVNPEIVIRAVNEHGVCVTPDEMAQIIIHHLTSKGFLAAE</sequence>
<evidence type="ECO:0000313" key="9">
    <source>
        <dbReference type="Proteomes" id="UP001633002"/>
    </source>
</evidence>
<keyword evidence="2 6" id="KW-0808">Transferase</keyword>
<dbReference type="InterPro" id="IPR059117">
    <property type="entry name" value="APS_kinase_dom"/>
</dbReference>
<evidence type="ECO:0000313" key="8">
    <source>
        <dbReference type="EMBL" id="KAL3676698.1"/>
    </source>
</evidence>
<dbReference type="Pfam" id="PF01583">
    <property type="entry name" value="APS_kinase"/>
    <property type="match status" value="1"/>
</dbReference>
<dbReference type="EMBL" id="JBJQOH010000008">
    <property type="protein sequence ID" value="KAL3676698.1"/>
    <property type="molecule type" value="Genomic_DNA"/>
</dbReference>
<comment type="function">
    <text evidence="6">Catalyzes the synthesis of activated sulfate.</text>
</comment>
<dbReference type="CDD" id="cd02027">
    <property type="entry name" value="APSK"/>
    <property type="match status" value="1"/>
</dbReference>
<keyword evidence="4 6" id="KW-0418">Kinase</keyword>
<evidence type="ECO:0000256" key="2">
    <source>
        <dbReference type="ARBA" id="ARBA00022679"/>
    </source>
</evidence>
<comment type="catalytic activity">
    <reaction evidence="6">
        <text>adenosine 5'-phosphosulfate + ATP = 3'-phosphoadenylyl sulfate + ADP + H(+)</text>
        <dbReference type="Rhea" id="RHEA:24152"/>
        <dbReference type="ChEBI" id="CHEBI:15378"/>
        <dbReference type="ChEBI" id="CHEBI:30616"/>
        <dbReference type="ChEBI" id="CHEBI:58243"/>
        <dbReference type="ChEBI" id="CHEBI:58339"/>
        <dbReference type="ChEBI" id="CHEBI:456216"/>
        <dbReference type="EC" id="2.7.1.25"/>
    </reaction>
</comment>
<dbReference type="HAMAP" id="MF_00065">
    <property type="entry name" value="Adenylyl_sulf_kinase"/>
    <property type="match status" value="1"/>
</dbReference>
<keyword evidence="5 6" id="KW-0067">ATP-binding</keyword>
<evidence type="ECO:0000256" key="5">
    <source>
        <dbReference type="ARBA" id="ARBA00022840"/>
    </source>
</evidence>
<organism evidence="8 9">
    <name type="scientific">Riccia sorocarpa</name>
    <dbReference type="NCBI Taxonomy" id="122646"/>
    <lineage>
        <taxon>Eukaryota</taxon>
        <taxon>Viridiplantae</taxon>
        <taxon>Streptophyta</taxon>
        <taxon>Embryophyta</taxon>
        <taxon>Marchantiophyta</taxon>
        <taxon>Marchantiopsida</taxon>
        <taxon>Marchantiidae</taxon>
        <taxon>Marchantiales</taxon>
        <taxon>Ricciaceae</taxon>
        <taxon>Riccia</taxon>
    </lineage>
</organism>
<dbReference type="NCBIfam" id="TIGR00455">
    <property type="entry name" value="apsK"/>
    <property type="match status" value="1"/>
</dbReference>
<dbReference type="InterPro" id="IPR002891">
    <property type="entry name" value="APS"/>
</dbReference>
<comment type="pathway">
    <text evidence="6">Sulfur metabolism; hydrogen sulfide biosynthesis; sulfite from sulfate: step 2/3.</text>
</comment>
<dbReference type="SUPFAM" id="SSF52540">
    <property type="entry name" value="P-loop containing nucleoside triphosphate hydrolases"/>
    <property type="match status" value="1"/>
</dbReference>
<name>A0ABD3GBZ6_9MARC</name>
<evidence type="ECO:0000256" key="3">
    <source>
        <dbReference type="ARBA" id="ARBA00022741"/>
    </source>
</evidence>
<reference evidence="8 9" key="1">
    <citation type="submission" date="2024-09" db="EMBL/GenBank/DDBJ databases">
        <title>Chromosome-scale assembly of Riccia sorocarpa.</title>
        <authorList>
            <person name="Paukszto L."/>
        </authorList>
    </citation>
    <scope>NUCLEOTIDE SEQUENCE [LARGE SCALE GENOMIC DNA]</scope>
    <source>
        <strain evidence="8">LP-2024</strain>
        <tissue evidence="8">Aerial parts of the thallus</tissue>
    </source>
</reference>
<evidence type="ECO:0000256" key="4">
    <source>
        <dbReference type="ARBA" id="ARBA00022777"/>
    </source>
</evidence>
<accession>A0ABD3GBZ6</accession>
<dbReference type="AlphaFoldDB" id="A0ABD3GBZ6"/>
<dbReference type="Proteomes" id="UP001633002">
    <property type="component" value="Unassembled WGS sequence"/>
</dbReference>
<comment type="similarity">
    <text evidence="6">Belongs to the APS kinase family.</text>
</comment>
<dbReference type="NCBIfam" id="NF003013">
    <property type="entry name" value="PRK03846.1"/>
    <property type="match status" value="1"/>
</dbReference>
<evidence type="ECO:0000256" key="6">
    <source>
        <dbReference type="RuleBase" id="RU004347"/>
    </source>
</evidence>